<comment type="caution">
    <text evidence="1">The sequence shown here is derived from an EMBL/GenBank/DDBJ whole genome shotgun (WGS) entry which is preliminary data.</text>
</comment>
<organism evidence="1 2">
    <name type="scientific">Candidatus Berkelbacteria bacterium CG_4_8_14_3_um_filter_42_13</name>
    <dbReference type="NCBI Taxonomy" id="1974505"/>
    <lineage>
        <taxon>Bacteria</taxon>
        <taxon>Candidatus Berkelbacteria</taxon>
    </lineage>
</organism>
<gene>
    <name evidence="1" type="ORF">COZ63_01490</name>
</gene>
<dbReference type="Gene3D" id="3.20.20.70">
    <property type="entry name" value="Aldolase class I"/>
    <property type="match status" value="1"/>
</dbReference>
<dbReference type="InterPro" id="IPR013785">
    <property type="entry name" value="Aldolase_TIM"/>
</dbReference>
<evidence type="ECO:0000313" key="1">
    <source>
        <dbReference type="EMBL" id="PIX30100.1"/>
    </source>
</evidence>
<dbReference type="InterPro" id="IPR011060">
    <property type="entry name" value="RibuloseP-bd_barrel"/>
</dbReference>
<feature type="non-terminal residue" evidence="1">
    <location>
        <position position="142"/>
    </location>
</feature>
<dbReference type="EMBL" id="PFIK01000033">
    <property type="protein sequence ID" value="PIX30100.1"/>
    <property type="molecule type" value="Genomic_DNA"/>
</dbReference>
<evidence type="ECO:0000313" key="2">
    <source>
        <dbReference type="Proteomes" id="UP000229924"/>
    </source>
</evidence>
<name>A0A2M7K1J4_9BACT</name>
<reference evidence="2" key="1">
    <citation type="submission" date="2017-09" db="EMBL/GenBank/DDBJ databases">
        <title>Depth-based differentiation of microbial function through sediment-hosted aquifers and enrichment of novel symbionts in the deep terrestrial subsurface.</title>
        <authorList>
            <person name="Probst A.J."/>
            <person name="Ladd B."/>
            <person name="Jarett J.K."/>
            <person name="Geller-Mcgrath D.E."/>
            <person name="Sieber C.M.K."/>
            <person name="Emerson J.B."/>
            <person name="Anantharaman K."/>
            <person name="Thomas B.C."/>
            <person name="Malmstrom R."/>
            <person name="Stieglmeier M."/>
            <person name="Klingl A."/>
            <person name="Woyke T."/>
            <person name="Ryan C.M."/>
            <person name="Banfield J.F."/>
        </authorList>
    </citation>
    <scope>NUCLEOTIDE SEQUENCE [LARGE SCALE GENOMIC DNA]</scope>
</reference>
<dbReference type="SUPFAM" id="SSF51366">
    <property type="entry name" value="Ribulose-phoshate binding barrel"/>
    <property type="match status" value="1"/>
</dbReference>
<dbReference type="AlphaFoldDB" id="A0A2M7K1J4"/>
<protein>
    <submittedName>
        <fullName evidence="1">Uncharacterized protein</fullName>
    </submittedName>
</protein>
<proteinExistence type="predicted"/>
<sequence>MKAEQRCIFLAVDGTLDLASTTRLVSVVTKGPVGPYLAGVKFNDVLDALWGYLAVAEAISVLPEGATVFLDLKLADITDTNRNRIGRYLDAVEAPVVTVSIHASPKTFVGIRQEFPGVRVAVMGVPTDWTAEECIARYGEPP</sequence>
<accession>A0A2M7K1J4</accession>
<dbReference type="Proteomes" id="UP000229924">
    <property type="component" value="Unassembled WGS sequence"/>
</dbReference>